<reference evidence="13 14" key="1">
    <citation type="journal article" date="2018" name="New Phytol.">
        <title>Comparative genomics and transcriptomics depict ericoid mycorrhizal fungi as versatile saprotrophs and plant mutualists.</title>
        <authorList>
            <person name="Martino E."/>
            <person name="Morin E."/>
            <person name="Grelet G.A."/>
            <person name="Kuo A."/>
            <person name="Kohler A."/>
            <person name="Daghino S."/>
            <person name="Barry K.W."/>
            <person name="Cichocki N."/>
            <person name="Clum A."/>
            <person name="Dockter R.B."/>
            <person name="Hainaut M."/>
            <person name="Kuo R.C."/>
            <person name="LaButti K."/>
            <person name="Lindahl B.D."/>
            <person name="Lindquist E.A."/>
            <person name="Lipzen A."/>
            <person name="Khouja H.R."/>
            <person name="Magnuson J."/>
            <person name="Murat C."/>
            <person name="Ohm R.A."/>
            <person name="Singer S.W."/>
            <person name="Spatafora J.W."/>
            <person name="Wang M."/>
            <person name="Veneault-Fourrey C."/>
            <person name="Henrissat B."/>
            <person name="Grigoriev I.V."/>
            <person name="Martin F.M."/>
            <person name="Perotto S."/>
        </authorList>
    </citation>
    <scope>NUCLEOTIDE SEQUENCE [LARGE SCALE GENOMIC DNA]</scope>
    <source>
        <strain evidence="13 14">ATCC 22711</strain>
    </source>
</reference>
<dbReference type="Pfam" id="PF00264">
    <property type="entry name" value="Tyrosinase"/>
    <property type="match status" value="1"/>
</dbReference>
<comment type="catalytic activity">
    <reaction evidence="10">
        <text>L-tyrosine + O2 = L-dopaquinone + H2O</text>
        <dbReference type="Rhea" id="RHEA:18117"/>
        <dbReference type="ChEBI" id="CHEBI:15377"/>
        <dbReference type="ChEBI" id="CHEBI:15379"/>
        <dbReference type="ChEBI" id="CHEBI:57924"/>
        <dbReference type="ChEBI" id="CHEBI:58315"/>
        <dbReference type="EC" id="1.14.18.1"/>
    </reaction>
</comment>
<organism evidence="13 14">
    <name type="scientific">Amorphotheca resinae ATCC 22711</name>
    <dbReference type="NCBI Taxonomy" id="857342"/>
    <lineage>
        <taxon>Eukaryota</taxon>
        <taxon>Fungi</taxon>
        <taxon>Dikarya</taxon>
        <taxon>Ascomycota</taxon>
        <taxon>Pezizomycotina</taxon>
        <taxon>Leotiomycetes</taxon>
        <taxon>Helotiales</taxon>
        <taxon>Amorphothecaceae</taxon>
        <taxon>Amorphotheca</taxon>
    </lineage>
</organism>
<comment type="catalytic activity">
    <reaction evidence="9">
        <text>2 L-dopa + O2 = 2 L-dopaquinone + 2 H2O</text>
        <dbReference type="Rhea" id="RHEA:34287"/>
        <dbReference type="ChEBI" id="CHEBI:15377"/>
        <dbReference type="ChEBI" id="CHEBI:15379"/>
        <dbReference type="ChEBI" id="CHEBI:57504"/>
        <dbReference type="ChEBI" id="CHEBI:57924"/>
        <dbReference type="EC" id="1.14.18.1"/>
    </reaction>
</comment>
<dbReference type="InterPro" id="IPR008922">
    <property type="entry name" value="Di-copper_centre_dom_sf"/>
</dbReference>
<evidence type="ECO:0000256" key="6">
    <source>
        <dbReference type="ARBA" id="ARBA00023008"/>
    </source>
</evidence>
<dbReference type="InterPro" id="IPR050316">
    <property type="entry name" value="Tyrosinase/Hemocyanin"/>
</dbReference>
<dbReference type="SUPFAM" id="SSF48056">
    <property type="entry name" value="Di-copper centre-containing domain"/>
    <property type="match status" value="1"/>
</dbReference>
<accession>A0A2T3BB17</accession>
<dbReference type="Proteomes" id="UP000241818">
    <property type="component" value="Unassembled WGS sequence"/>
</dbReference>
<evidence type="ECO:0000256" key="1">
    <source>
        <dbReference type="ARBA" id="ARBA00001973"/>
    </source>
</evidence>
<name>A0A2T3BB17_AMORE</name>
<dbReference type="AlphaFoldDB" id="A0A2T3BB17"/>
<comment type="cofactor">
    <cofactor evidence="1">
        <name>Cu(2+)</name>
        <dbReference type="ChEBI" id="CHEBI:29036"/>
    </cofactor>
</comment>
<feature type="compositionally biased region" description="Polar residues" evidence="11">
    <location>
        <begin position="441"/>
        <end position="466"/>
    </location>
</feature>
<keyword evidence="5" id="KW-0560">Oxidoreductase</keyword>
<dbReference type="Gene3D" id="1.10.1280.10">
    <property type="entry name" value="Di-copper center containing domain from catechol oxidase"/>
    <property type="match status" value="1"/>
</dbReference>
<evidence type="ECO:0000259" key="12">
    <source>
        <dbReference type="PROSITE" id="PS00498"/>
    </source>
</evidence>
<dbReference type="PANTHER" id="PTHR11474:SF76">
    <property type="entry name" value="SHKT DOMAIN-CONTAINING PROTEIN"/>
    <property type="match status" value="1"/>
</dbReference>
<keyword evidence="14" id="KW-1185">Reference proteome</keyword>
<feature type="domain" description="Tyrosinase copper-binding" evidence="12">
    <location>
        <begin position="304"/>
        <end position="315"/>
    </location>
</feature>
<sequence>MAAVNYPITGPPVPSPAPADGSVPLRLEVRNLQNNHPDQWNLYLLGLQAFYKLDEASDLSFYGIAGIHGRPYREWGGVEGTNSPTWGGYCTHTSILFAPWHRPYVSLFEQVLYSLIQDIASTFPDSTRIRYQQAASTFRVPYWDWAAQPPSGDQYFPLSVGGSATVNVITPQSDGQTISIPNPLYSYKFAPLNPEKGDFVEDDGVPYNRWPTTLRYPSSQRSINAKSQESQVFDAMQSQFSSLQSNVNILMNDPNYKDFAAFSNHIWESDPGTFASLEDVHNTIHSEVGGNAGHMSELDYAAFDPVFWLHHANVDRLFAIWQALNPTSYDINEQSGSGTFVISSNGIETDTTPLAPFNDASGRKFYNSQVVRSTETFNYAYPETQRWSFSSDNDYLESVQKAVDELYGSISGQAASDLMTASAALPATPIIKEKVVHDSTQKPSSTSGAPVHSSSPIHVTSTSVSGHSPELNENFRGLNLGSEIGQAPTLPLSPQPSKYTEYICNIKTPKHLFHQTYRVHIFLGEFNNDTTTWHTQDTLVGTFAAFGKNPITTGCGKCKDDEKSQVIITGTVPLTRALIDEYKKGNLKSLGQESVLPYLTKHLHWRVTLADGTDKPREEVAGLKVSVVTTDVDLPVDGRPRFSGIYVVHPEVTEGRPAGHGENDQV</sequence>
<evidence type="ECO:0000256" key="2">
    <source>
        <dbReference type="ARBA" id="ARBA00009928"/>
    </source>
</evidence>
<evidence type="ECO:0000256" key="10">
    <source>
        <dbReference type="ARBA" id="ARBA00048881"/>
    </source>
</evidence>
<dbReference type="OrthoDB" id="1658288at2759"/>
<evidence type="ECO:0000256" key="4">
    <source>
        <dbReference type="ARBA" id="ARBA00022723"/>
    </source>
</evidence>
<evidence type="ECO:0000256" key="7">
    <source>
        <dbReference type="ARBA" id="ARBA00023033"/>
    </source>
</evidence>
<evidence type="ECO:0000256" key="11">
    <source>
        <dbReference type="SAM" id="MobiDB-lite"/>
    </source>
</evidence>
<dbReference type="EC" id="1.14.18.1" evidence="3"/>
<evidence type="ECO:0000256" key="3">
    <source>
        <dbReference type="ARBA" id="ARBA00011906"/>
    </source>
</evidence>
<keyword evidence="4" id="KW-0479">Metal-binding</keyword>
<dbReference type="PRINTS" id="PR00092">
    <property type="entry name" value="TYROSINASE"/>
</dbReference>
<dbReference type="InterPro" id="IPR041640">
    <property type="entry name" value="Tyrosinase_C"/>
</dbReference>
<keyword evidence="6" id="KW-0186">Copper</keyword>
<keyword evidence="7" id="KW-0503">Monooxygenase</keyword>
<protein>
    <recommendedName>
        <fullName evidence="3">tyrosinase</fullName>
        <ecNumber evidence="3">1.14.18.1</ecNumber>
    </recommendedName>
</protein>
<dbReference type="GO" id="GO:0046872">
    <property type="term" value="F:metal ion binding"/>
    <property type="evidence" value="ECO:0007669"/>
    <property type="project" value="UniProtKB-KW"/>
</dbReference>
<evidence type="ECO:0000313" key="13">
    <source>
        <dbReference type="EMBL" id="PSS25523.1"/>
    </source>
</evidence>
<dbReference type="InterPro" id="IPR002227">
    <property type="entry name" value="Tyrosinase_Cu-bd"/>
</dbReference>
<dbReference type="PANTHER" id="PTHR11474">
    <property type="entry name" value="TYROSINASE FAMILY MEMBER"/>
    <property type="match status" value="1"/>
</dbReference>
<dbReference type="STRING" id="857342.A0A2T3BB17"/>
<comment type="similarity">
    <text evidence="2">Belongs to the tyrosinase family.</text>
</comment>
<evidence type="ECO:0000256" key="5">
    <source>
        <dbReference type="ARBA" id="ARBA00023002"/>
    </source>
</evidence>
<evidence type="ECO:0000313" key="14">
    <source>
        <dbReference type="Proteomes" id="UP000241818"/>
    </source>
</evidence>
<dbReference type="GO" id="GO:0042438">
    <property type="term" value="P:melanin biosynthetic process"/>
    <property type="evidence" value="ECO:0007669"/>
    <property type="project" value="UniProtKB-KW"/>
</dbReference>
<dbReference type="Pfam" id="PF18132">
    <property type="entry name" value="Tyrosinase_C"/>
    <property type="match status" value="1"/>
</dbReference>
<gene>
    <name evidence="13" type="ORF">M430DRAFT_56263</name>
</gene>
<dbReference type="RefSeq" id="XP_024724122.1">
    <property type="nucleotide sequence ID" value="XM_024868597.1"/>
</dbReference>
<dbReference type="GO" id="GO:0004503">
    <property type="term" value="F:tyrosinase activity"/>
    <property type="evidence" value="ECO:0007669"/>
    <property type="project" value="UniProtKB-EC"/>
</dbReference>
<evidence type="ECO:0000256" key="8">
    <source>
        <dbReference type="ARBA" id="ARBA00023101"/>
    </source>
</evidence>
<feature type="region of interest" description="Disordered" evidence="11">
    <location>
        <begin position="436"/>
        <end position="476"/>
    </location>
</feature>
<keyword evidence="8" id="KW-0470">Melanin biosynthesis</keyword>
<evidence type="ECO:0000256" key="9">
    <source>
        <dbReference type="ARBA" id="ARBA00048233"/>
    </source>
</evidence>
<dbReference type="EMBL" id="KZ679007">
    <property type="protein sequence ID" value="PSS25523.1"/>
    <property type="molecule type" value="Genomic_DNA"/>
</dbReference>
<dbReference type="InParanoid" id="A0A2T3BB17"/>
<dbReference type="GeneID" id="36576678"/>
<proteinExistence type="inferred from homology"/>
<dbReference type="Gene3D" id="2.60.310.20">
    <property type="match status" value="1"/>
</dbReference>
<dbReference type="PROSITE" id="PS00498">
    <property type="entry name" value="TYROSINASE_2"/>
    <property type="match status" value="1"/>
</dbReference>